<name>A0AAU9IKY2_9CILI</name>
<gene>
    <name evidence="1" type="ORF">BSTOLATCC_MIC11867</name>
</gene>
<dbReference type="Proteomes" id="UP001162131">
    <property type="component" value="Unassembled WGS sequence"/>
</dbReference>
<comment type="caution">
    <text evidence="1">The sequence shown here is derived from an EMBL/GenBank/DDBJ whole genome shotgun (WGS) entry which is preliminary data.</text>
</comment>
<proteinExistence type="predicted"/>
<evidence type="ECO:0000313" key="2">
    <source>
        <dbReference type="Proteomes" id="UP001162131"/>
    </source>
</evidence>
<dbReference type="EMBL" id="CAJZBQ010000012">
    <property type="protein sequence ID" value="CAG9314718.1"/>
    <property type="molecule type" value="Genomic_DNA"/>
</dbReference>
<organism evidence="1 2">
    <name type="scientific">Blepharisma stoltei</name>
    <dbReference type="NCBI Taxonomy" id="1481888"/>
    <lineage>
        <taxon>Eukaryota</taxon>
        <taxon>Sar</taxon>
        <taxon>Alveolata</taxon>
        <taxon>Ciliophora</taxon>
        <taxon>Postciliodesmatophora</taxon>
        <taxon>Heterotrichea</taxon>
        <taxon>Heterotrichida</taxon>
        <taxon>Blepharismidae</taxon>
        <taxon>Blepharisma</taxon>
    </lineage>
</organism>
<dbReference type="AlphaFoldDB" id="A0AAU9IKY2"/>
<accession>A0AAU9IKY2</accession>
<protein>
    <submittedName>
        <fullName evidence="1">Uncharacterized protein</fullName>
    </submittedName>
</protein>
<sequence>MIFTLPNQAEMSAKLDLKESLKRNLNENPFWEIPTMARDLLSSVPKKIKLSQETKANLPSQRSIEAALYRERELSVLELPNSLAELVLEGKYRMTNDNLEFLLIEDGIEDKILCLWNYFRASKAMWMRCRVYEWNFSQCT</sequence>
<reference evidence="1" key="1">
    <citation type="submission" date="2021-09" db="EMBL/GenBank/DDBJ databases">
        <authorList>
            <consortium name="AG Swart"/>
            <person name="Singh M."/>
            <person name="Singh A."/>
            <person name="Seah K."/>
            <person name="Emmerich C."/>
        </authorList>
    </citation>
    <scope>NUCLEOTIDE SEQUENCE</scope>
    <source>
        <strain evidence="1">ATCC30299</strain>
    </source>
</reference>
<keyword evidence="2" id="KW-1185">Reference proteome</keyword>
<evidence type="ECO:0000313" key="1">
    <source>
        <dbReference type="EMBL" id="CAG9314718.1"/>
    </source>
</evidence>